<name>L8H9F0_ACACF</name>
<dbReference type="GeneID" id="14923033"/>
<feature type="region of interest" description="Disordered" evidence="1">
    <location>
        <begin position="51"/>
        <end position="84"/>
    </location>
</feature>
<dbReference type="OrthoDB" id="40970at2759"/>
<dbReference type="EMBL" id="KB007890">
    <property type="protein sequence ID" value="ELR22109.1"/>
    <property type="molecule type" value="Genomic_DNA"/>
</dbReference>
<keyword evidence="2" id="KW-0812">Transmembrane</keyword>
<evidence type="ECO:0000256" key="2">
    <source>
        <dbReference type="SAM" id="Phobius"/>
    </source>
</evidence>
<evidence type="ECO:0000313" key="4">
    <source>
        <dbReference type="Proteomes" id="UP000011083"/>
    </source>
</evidence>
<dbReference type="Proteomes" id="UP000011083">
    <property type="component" value="Unassembled WGS sequence"/>
</dbReference>
<organism evidence="3 4">
    <name type="scientific">Acanthamoeba castellanii (strain ATCC 30010 / Neff)</name>
    <dbReference type="NCBI Taxonomy" id="1257118"/>
    <lineage>
        <taxon>Eukaryota</taxon>
        <taxon>Amoebozoa</taxon>
        <taxon>Discosea</taxon>
        <taxon>Longamoebia</taxon>
        <taxon>Centramoebida</taxon>
        <taxon>Acanthamoebidae</taxon>
        <taxon>Acanthamoeba</taxon>
    </lineage>
</organism>
<dbReference type="AlphaFoldDB" id="L8H9F0"/>
<accession>L8H9F0</accession>
<dbReference type="KEGG" id="acan:ACA1_159050"/>
<dbReference type="RefSeq" id="XP_004348567.1">
    <property type="nucleotide sequence ID" value="XM_004348517.1"/>
</dbReference>
<gene>
    <name evidence="3" type="ORF">ACA1_159050</name>
</gene>
<keyword evidence="2" id="KW-1133">Transmembrane helix</keyword>
<evidence type="ECO:0000313" key="3">
    <source>
        <dbReference type="EMBL" id="ELR22109.1"/>
    </source>
</evidence>
<proteinExistence type="predicted"/>
<evidence type="ECO:0008006" key="5">
    <source>
        <dbReference type="Google" id="ProtNLM"/>
    </source>
</evidence>
<evidence type="ECO:0000256" key="1">
    <source>
        <dbReference type="SAM" id="MobiDB-lite"/>
    </source>
</evidence>
<keyword evidence="2" id="KW-0472">Membrane</keyword>
<keyword evidence="4" id="KW-1185">Reference proteome</keyword>
<protein>
    <recommendedName>
        <fullName evidence="5">Nucleotide-diphospho-sugar transferase domain-containing protein</fullName>
    </recommendedName>
</protein>
<reference evidence="3 4" key="1">
    <citation type="journal article" date="2013" name="Genome Biol.">
        <title>Genome of Acanthamoeba castellanii highlights extensive lateral gene transfer and early evolution of tyrosine kinase signaling.</title>
        <authorList>
            <person name="Clarke M."/>
            <person name="Lohan A.J."/>
            <person name="Liu B."/>
            <person name="Lagkouvardos I."/>
            <person name="Roy S."/>
            <person name="Zafar N."/>
            <person name="Bertelli C."/>
            <person name="Schilde C."/>
            <person name="Kianianmomeni A."/>
            <person name="Burglin T.R."/>
            <person name="Frech C."/>
            <person name="Turcotte B."/>
            <person name="Kopec K.O."/>
            <person name="Synnott J.M."/>
            <person name="Choo C."/>
            <person name="Paponov I."/>
            <person name="Finkler A."/>
            <person name="Soon Heng Tan C."/>
            <person name="Hutchins A.P."/>
            <person name="Weinmeier T."/>
            <person name="Rattei T."/>
            <person name="Chu J.S."/>
            <person name="Gimenez G."/>
            <person name="Irimia M."/>
            <person name="Rigden D.J."/>
            <person name="Fitzpatrick D.A."/>
            <person name="Lorenzo-Morales J."/>
            <person name="Bateman A."/>
            <person name="Chiu C.H."/>
            <person name="Tang P."/>
            <person name="Hegemann P."/>
            <person name="Fromm H."/>
            <person name="Raoult D."/>
            <person name="Greub G."/>
            <person name="Miranda-Saavedra D."/>
            <person name="Chen N."/>
            <person name="Nash P."/>
            <person name="Ginger M.L."/>
            <person name="Horn M."/>
            <person name="Schaap P."/>
            <person name="Caler L."/>
            <person name="Loftus B."/>
        </authorList>
    </citation>
    <scope>NUCLEOTIDE SEQUENCE [LARGE SCALE GENOMIC DNA]</scope>
    <source>
        <strain evidence="3 4">Neff</strain>
    </source>
</reference>
<sequence>MRGVVVLGPRGVLTVAAVLLLQSGIIGYLLYRSASGLDDCTDLPGLGRPLPLAFLPPQQQPPPLGDPDDGRGPRDAPPPTFEKKPVVMGMATGYRWDALRNFVISLRYTNFAGDVVLFVSQEAQSDDDLMQRLRFYNVTTVVVSSKFPYFEKGSLPHLMVERLLFPPMPELKAMNRRFHIMQLWLTAYGSFYDYVLITDTRDVVFQKDPFDWAHPNNLFGDDVWEHGADAVREAGETVDRDIFDQAVHMYIVYRLDWHDRLVRLENARSPVLTVGSFGEFKTQSPVLNDDGLVANVLHQYDRYTELVQTFDTRLRFLERQSFNFHVPLTAVQVRS</sequence>
<feature type="transmembrane region" description="Helical" evidence="2">
    <location>
        <begin position="12"/>
        <end position="31"/>
    </location>
</feature>
<dbReference type="VEuPathDB" id="AmoebaDB:ACA1_159050"/>